<evidence type="ECO:0000313" key="2">
    <source>
        <dbReference type="EMBL" id="KAJ3049186.1"/>
    </source>
</evidence>
<protein>
    <recommendedName>
        <fullName evidence="1">Hemerythrin-like domain-containing protein</fullName>
    </recommendedName>
</protein>
<dbReference type="Pfam" id="PF01814">
    <property type="entry name" value="Hemerythrin"/>
    <property type="match status" value="1"/>
</dbReference>
<comment type="caution">
    <text evidence="2">The sequence shown here is derived from an EMBL/GenBank/DDBJ whole genome shotgun (WGS) entry which is preliminary data.</text>
</comment>
<accession>A0AAD5SAM0</accession>
<proteinExistence type="predicted"/>
<organism evidence="2 3">
    <name type="scientific">Rhizophlyctis rosea</name>
    <dbReference type="NCBI Taxonomy" id="64517"/>
    <lineage>
        <taxon>Eukaryota</taxon>
        <taxon>Fungi</taxon>
        <taxon>Fungi incertae sedis</taxon>
        <taxon>Chytridiomycota</taxon>
        <taxon>Chytridiomycota incertae sedis</taxon>
        <taxon>Chytridiomycetes</taxon>
        <taxon>Rhizophlyctidales</taxon>
        <taxon>Rhizophlyctidaceae</taxon>
        <taxon>Rhizophlyctis</taxon>
    </lineage>
</organism>
<gene>
    <name evidence="2" type="ORF">HK097_009799</name>
</gene>
<keyword evidence="3" id="KW-1185">Reference proteome</keyword>
<dbReference type="AlphaFoldDB" id="A0AAD5SAM0"/>
<evidence type="ECO:0000313" key="3">
    <source>
        <dbReference type="Proteomes" id="UP001212841"/>
    </source>
</evidence>
<dbReference type="PANTHER" id="PTHR35585">
    <property type="entry name" value="HHE DOMAIN PROTEIN (AFU_ORTHOLOGUE AFUA_4G00730)"/>
    <property type="match status" value="1"/>
</dbReference>
<sequence>MTNSKNIVDAVIDDHKEIQAYYEQYLANAGNAHEQQKWANQLIWEVARHSVAEELVLYPLLEKKLPDGKALADKDRAQHAEAKKDLYELEKLKAGTHEFDALIAKTIRDLREHIKEEEQIDLPKLQTAISAEESLKVGKEFQRTKHLVPTR</sequence>
<dbReference type="EMBL" id="JADGJD010000682">
    <property type="protein sequence ID" value="KAJ3049186.1"/>
    <property type="molecule type" value="Genomic_DNA"/>
</dbReference>
<dbReference type="PANTHER" id="PTHR35585:SF1">
    <property type="entry name" value="HHE DOMAIN PROTEIN (AFU_ORTHOLOGUE AFUA_4G00730)"/>
    <property type="match status" value="1"/>
</dbReference>
<reference evidence="2" key="1">
    <citation type="submission" date="2020-05" db="EMBL/GenBank/DDBJ databases">
        <title>Phylogenomic resolution of chytrid fungi.</title>
        <authorList>
            <person name="Stajich J.E."/>
            <person name="Amses K."/>
            <person name="Simmons R."/>
            <person name="Seto K."/>
            <person name="Myers J."/>
            <person name="Bonds A."/>
            <person name="Quandt C.A."/>
            <person name="Barry K."/>
            <person name="Liu P."/>
            <person name="Grigoriev I."/>
            <person name="Longcore J.E."/>
            <person name="James T.Y."/>
        </authorList>
    </citation>
    <scope>NUCLEOTIDE SEQUENCE</scope>
    <source>
        <strain evidence="2">JEL0318</strain>
    </source>
</reference>
<name>A0AAD5SAM0_9FUNG</name>
<dbReference type="Proteomes" id="UP001212841">
    <property type="component" value="Unassembled WGS sequence"/>
</dbReference>
<dbReference type="Gene3D" id="1.20.120.520">
    <property type="entry name" value="nmb1532 protein domain like"/>
    <property type="match status" value="1"/>
</dbReference>
<dbReference type="InterPro" id="IPR012312">
    <property type="entry name" value="Hemerythrin-like"/>
</dbReference>
<feature type="domain" description="Hemerythrin-like" evidence="1">
    <location>
        <begin position="7"/>
        <end position="125"/>
    </location>
</feature>
<evidence type="ECO:0000259" key="1">
    <source>
        <dbReference type="Pfam" id="PF01814"/>
    </source>
</evidence>